<accession>A0A3S4W2W3</accession>
<evidence type="ECO:0000313" key="1">
    <source>
        <dbReference type="EMBL" id="KEY19360.1"/>
    </source>
</evidence>
<dbReference type="OrthoDB" id="1273893at2"/>
<reference evidence="2 4" key="2">
    <citation type="submission" date="2018-12" db="EMBL/GenBank/DDBJ databases">
        <authorList>
            <consortium name="Pathogen Informatics"/>
        </authorList>
    </citation>
    <scope>NUCLEOTIDE SEQUENCE [LARGE SCALE GENOMIC DNA]</scope>
    <source>
        <strain evidence="2 4">NCTC13489</strain>
    </source>
</reference>
<dbReference type="RefSeq" id="WP_034720404.1">
    <property type="nucleotide sequence ID" value="NZ_FOIX01000003.1"/>
</dbReference>
<dbReference type="Proteomes" id="UP000028349">
    <property type="component" value="Unassembled WGS sequence"/>
</dbReference>
<organism evidence="2 4">
    <name type="scientific">Kaistella antarctica</name>
    <dbReference type="NCBI Taxonomy" id="266748"/>
    <lineage>
        <taxon>Bacteria</taxon>
        <taxon>Pseudomonadati</taxon>
        <taxon>Bacteroidota</taxon>
        <taxon>Flavobacteriia</taxon>
        <taxon>Flavobacteriales</taxon>
        <taxon>Weeksellaceae</taxon>
        <taxon>Chryseobacterium group</taxon>
        <taxon>Kaistella</taxon>
    </lineage>
</organism>
<dbReference type="Proteomes" id="UP000270036">
    <property type="component" value="Chromosome"/>
</dbReference>
<dbReference type="Gene3D" id="3.20.20.370">
    <property type="entry name" value="Glycoside hydrolase/deacetylase"/>
    <property type="match status" value="1"/>
</dbReference>
<evidence type="ECO:0000313" key="3">
    <source>
        <dbReference type="Proteomes" id="UP000028349"/>
    </source>
</evidence>
<dbReference type="STRING" id="266748.HY04_13220"/>
<dbReference type="AlphaFoldDB" id="A0A3S4W2W3"/>
<evidence type="ECO:0000313" key="2">
    <source>
        <dbReference type="EMBL" id="VEH97680.1"/>
    </source>
</evidence>
<reference evidence="1 3" key="1">
    <citation type="submission" date="2014-07" db="EMBL/GenBank/DDBJ databases">
        <authorList>
            <person name="Pisani N.G."/>
            <person name="Newman J.D."/>
        </authorList>
    </citation>
    <scope>NUCLEOTIDE SEQUENCE [LARGE SCALE GENOMIC DNA]</scope>
    <source>
        <strain evidence="1 3">LMG 24720</strain>
    </source>
</reference>
<dbReference type="SUPFAM" id="SSF88713">
    <property type="entry name" value="Glycoside hydrolase/deacetylase"/>
    <property type="match status" value="1"/>
</dbReference>
<evidence type="ECO:0000313" key="4">
    <source>
        <dbReference type="Proteomes" id="UP000270036"/>
    </source>
</evidence>
<keyword evidence="3" id="KW-1185">Reference proteome</keyword>
<dbReference type="InterPro" id="IPR011330">
    <property type="entry name" value="Glyco_hydro/deAcase_b/a-brl"/>
</dbReference>
<dbReference type="EMBL" id="JPEP01000002">
    <property type="protein sequence ID" value="KEY19360.1"/>
    <property type="molecule type" value="Genomic_DNA"/>
</dbReference>
<protein>
    <submittedName>
        <fullName evidence="1">Polysaccharide deacetylase</fullName>
    </submittedName>
</protein>
<dbReference type="GO" id="GO:0005975">
    <property type="term" value="P:carbohydrate metabolic process"/>
    <property type="evidence" value="ECO:0007669"/>
    <property type="project" value="InterPro"/>
</dbReference>
<dbReference type="KEGG" id="cant:NCTC13489_00935"/>
<dbReference type="EMBL" id="LR134441">
    <property type="protein sequence ID" value="VEH97680.1"/>
    <property type="molecule type" value="Genomic_DNA"/>
</dbReference>
<gene>
    <name evidence="1" type="ORF">HY04_13220</name>
    <name evidence="2" type="ORF">NCTC13489_00935</name>
</gene>
<sequence>MILLTFNIFNTDRVFKNTSALSGDEMLEITIQNTKAILRSLESQGILATFFIEISIIPNMQKLIKKIINEGHEISFYNIDSSLETIELHKKNTEDLIGKQIRGIRMRLNDFDLNDLHHLRFTYITLEEDTTLIFPFKRFERKAPFTEENGLSMLHESISPYSQIPYSDFIFQVMPNSFYQSMVIETIKKDEFVLVYVNSWQFSDFEKYRFEVPFYKKYNSGQKLHDKLDHFLRWINEEALAFSRVKDFIF</sequence>
<proteinExistence type="predicted"/>
<name>A0A3S4W2W3_9FLAO</name>